<gene>
    <name evidence="2" type="ORF">HN018_12670</name>
</gene>
<feature type="domain" description="HNH nuclease" evidence="1">
    <location>
        <begin position="88"/>
        <end position="141"/>
    </location>
</feature>
<dbReference type="SMART" id="SM00507">
    <property type="entry name" value="HNHc"/>
    <property type="match status" value="1"/>
</dbReference>
<keyword evidence="2" id="KW-0255">Endonuclease</keyword>
<proteinExistence type="predicted"/>
<dbReference type="EMBL" id="CP053708">
    <property type="protein sequence ID" value="QKE90783.1"/>
    <property type="molecule type" value="Genomic_DNA"/>
</dbReference>
<dbReference type="Gene3D" id="1.10.30.50">
    <property type="match status" value="1"/>
</dbReference>
<evidence type="ECO:0000259" key="1">
    <source>
        <dbReference type="SMART" id="SM00507"/>
    </source>
</evidence>
<keyword evidence="2" id="KW-0540">Nuclease</keyword>
<keyword evidence="2" id="KW-0378">Hydrolase</keyword>
<dbReference type="Proteomes" id="UP000500767">
    <property type="component" value="Chromosome"/>
</dbReference>
<dbReference type="AlphaFoldDB" id="A0A6M8HQM9"/>
<dbReference type="KEGG" id="lck:HN018_12670"/>
<dbReference type="PANTHER" id="PTHR33877:SF2">
    <property type="entry name" value="OS07G0170200 PROTEIN"/>
    <property type="match status" value="1"/>
</dbReference>
<evidence type="ECO:0000313" key="2">
    <source>
        <dbReference type="EMBL" id="QKE90783.1"/>
    </source>
</evidence>
<dbReference type="GO" id="GO:0004519">
    <property type="term" value="F:endonuclease activity"/>
    <property type="evidence" value="ECO:0007669"/>
    <property type="project" value="UniProtKB-KW"/>
</dbReference>
<dbReference type="InterPro" id="IPR003615">
    <property type="entry name" value="HNH_nuc"/>
</dbReference>
<accession>A0A6M8HQM9</accession>
<dbReference type="Pfam" id="PF14279">
    <property type="entry name" value="HNH_5"/>
    <property type="match status" value="1"/>
</dbReference>
<sequence length="195" mass="22708">MRRPCKDAHLPDGGLHFPALVLNADFRPLSYFPLSVWSWQDAIKAVFLDRVSVLSEYDREVHSPSLSIRLPSVIALKDYIPSARRPAFTRFNVFLRDNFSCQYCLDRLPTHDLTFDHVVPRSRGGRTTWENVVTACGSCNLLKGNRLPREIHMHPRKVPCQPTTWELQDNGRAFPPNFLHESWRDYLYWDTVLEN</sequence>
<name>A0A6M8HQM9_9PROT</name>
<dbReference type="PANTHER" id="PTHR33877">
    <property type="entry name" value="SLL1193 PROTEIN"/>
    <property type="match status" value="1"/>
</dbReference>
<keyword evidence="3" id="KW-1185">Reference proteome</keyword>
<reference evidence="2 3" key="1">
    <citation type="journal article" date="2014" name="World J. Microbiol. Biotechnol.">
        <title>Biodiversity and physiological characteristics of Antarctic and Arctic lichens-associated bacteria.</title>
        <authorList>
            <person name="Lee Y.M."/>
            <person name="Kim E.H."/>
            <person name="Lee H.K."/>
            <person name="Hong S.G."/>
        </authorList>
    </citation>
    <scope>NUCLEOTIDE SEQUENCE [LARGE SCALE GENOMIC DNA]</scope>
    <source>
        <strain evidence="2 3">PAMC 26569</strain>
    </source>
</reference>
<dbReference type="InterPro" id="IPR052892">
    <property type="entry name" value="NA-targeting_endonuclease"/>
</dbReference>
<dbReference type="InterPro" id="IPR029471">
    <property type="entry name" value="HNH_5"/>
</dbReference>
<organism evidence="2 3">
    <name type="scientific">Lichenicola cladoniae</name>
    <dbReference type="NCBI Taxonomy" id="1484109"/>
    <lineage>
        <taxon>Bacteria</taxon>
        <taxon>Pseudomonadati</taxon>
        <taxon>Pseudomonadota</taxon>
        <taxon>Alphaproteobacteria</taxon>
        <taxon>Acetobacterales</taxon>
        <taxon>Acetobacteraceae</taxon>
        <taxon>Lichenicola</taxon>
    </lineage>
</organism>
<protein>
    <submittedName>
        <fullName evidence="2">HNH endonuclease</fullName>
    </submittedName>
</protein>
<evidence type="ECO:0000313" key="3">
    <source>
        <dbReference type="Proteomes" id="UP000500767"/>
    </source>
</evidence>
<dbReference type="CDD" id="cd00085">
    <property type="entry name" value="HNHc"/>
    <property type="match status" value="1"/>
</dbReference>